<reference evidence="2 3" key="1">
    <citation type="submission" date="2016-10" db="EMBL/GenBank/DDBJ databases">
        <title>Reductive evolution of mitochondrial metabolism and differential evolution of invasion-related proteins in Cryptosporidium.</title>
        <authorList>
            <person name="Liu S."/>
            <person name="Roellig D.M."/>
            <person name="Guo Y."/>
            <person name="Li N."/>
            <person name="Frace M.A."/>
            <person name="Tang K."/>
            <person name="Zhang L."/>
            <person name="Feng Y."/>
            <person name="Xiao L."/>
        </authorList>
    </citation>
    <scope>NUCLEOTIDE SEQUENCE [LARGE SCALE GENOMIC DNA]</scope>
    <source>
        <strain evidence="2">30847</strain>
    </source>
</reference>
<dbReference type="RefSeq" id="XP_067068840.1">
    <property type="nucleotide sequence ID" value="XM_067212567.1"/>
</dbReference>
<dbReference type="EMBL" id="LRBS01000048">
    <property type="protein sequence ID" value="OII76994.1"/>
    <property type="molecule type" value="Genomic_DNA"/>
</dbReference>
<keyword evidence="1" id="KW-1133">Transmembrane helix</keyword>
<dbReference type="VEuPathDB" id="CryptoDB:cand_023370"/>
<evidence type="ECO:0000313" key="2">
    <source>
        <dbReference type="EMBL" id="OII76994.1"/>
    </source>
</evidence>
<keyword evidence="1" id="KW-0472">Membrane</keyword>
<name>A0A1J4MRY0_9CRYT</name>
<evidence type="ECO:0000256" key="1">
    <source>
        <dbReference type="SAM" id="Phobius"/>
    </source>
</evidence>
<dbReference type="GeneID" id="92366521"/>
<keyword evidence="3" id="KW-1185">Reference proteome</keyword>
<accession>A0A1J4MRY0</accession>
<dbReference type="OrthoDB" id="341764at2759"/>
<protein>
    <submittedName>
        <fullName evidence="2">Uncharacterized protein</fullName>
    </submittedName>
</protein>
<organism evidence="2 3">
    <name type="scientific">Cryptosporidium andersoni</name>
    <dbReference type="NCBI Taxonomy" id="117008"/>
    <lineage>
        <taxon>Eukaryota</taxon>
        <taxon>Sar</taxon>
        <taxon>Alveolata</taxon>
        <taxon>Apicomplexa</taxon>
        <taxon>Conoidasida</taxon>
        <taxon>Coccidia</taxon>
        <taxon>Eucoccidiorida</taxon>
        <taxon>Eimeriorina</taxon>
        <taxon>Cryptosporidiidae</taxon>
        <taxon>Cryptosporidium</taxon>
    </lineage>
</organism>
<proteinExistence type="predicted"/>
<gene>
    <name evidence="2" type="ORF">cand_023370</name>
</gene>
<keyword evidence="1" id="KW-0812">Transmembrane</keyword>
<evidence type="ECO:0000313" key="3">
    <source>
        <dbReference type="Proteomes" id="UP000186804"/>
    </source>
</evidence>
<dbReference type="Gene3D" id="1.20.5.110">
    <property type="match status" value="1"/>
</dbReference>
<feature type="transmembrane region" description="Helical" evidence="1">
    <location>
        <begin position="231"/>
        <end position="254"/>
    </location>
</feature>
<sequence length="256" mass="30115">MFPTIEFLTDQPNDYLDEICEISNTPNDINFKIKQLCKQIQDNLEWISSEQRQETKNPDFRNIESISSDSQYIKKKFKIRETQQLLQHCLILIEQNHDIKPQANLLVHNLLHFFQNQVTLVSSLKDNTNYDSYSETDTGDSSTLSKYITIADNDHLYNQILQEQLIATKRIEMNTQRLLDLHNFIYGEVIQTEKLINDIDSNIQLTNKFTGTQYVLSELERSSNYHYTKDILKAFICFLIFIPFIVVLIILIIIRN</sequence>
<dbReference type="AlphaFoldDB" id="A0A1J4MRY0"/>
<comment type="caution">
    <text evidence="2">The sequence shown here is derived from an EMBL/GenBank/DDBJ whole genome shotgun (WGS) entry which is preliminary data.</text>
</comment>
<dbReference type="Proteomes" id="UP000186804">
    <property type="component" value="Unassembled WGS sequence"/>
</dbReference>